<dbReference type="AlphaFoldDB" id="A0A9P0F6W7"/>
<dbReference type="Gene3D" id="2.60.120.620">
    <property type="entry name" value="q2cbj1_9rhob like domain"/>
    <property type="match status" value="1"/>
</dbReference>
<proteinExistence type="predicted"/>
<accession>A0A9P0F6W7</accession>
<evidence type="ECO:0000313" key="3">
    <source>
        <dbReference type="Proteomes" id="UP001152759"/>
    </source>
</evidence>
<keyword evidence="3" id="KW-1185">Reference proteome</keyword>
<evidence type="ECO:0008006" key="4">
    <source>
        <dbReference type="Google" id="ProtNLM"/>
    </source>
</evidence>
<evidence type="ECO:0000313" key="2">
    <source>
        <dbReference type="EMBL" id="CAH0390457.1"/>
    </source>
</evidence>
<dbReference type="Proteomes" id="UP001152759">
    <property type="component" value="Chromosome 5"/>
</dbReference>
<name>A0A9P0F6W7_BEMTA</name>
<protein>
    <recommendedName>
        <fullName evidence="4">Prolyl 4-hydroxylase alpha subunit Fe(2+) 2OG dioxygenase domain-containing protein</fullName>
    </recommendedName>
</protein>
<reference evidence="2" key="1">
    <citation type="submission" date="2021-12" db="EMBL/GenBank/DDBJ databases">
        <authorList>
            <person name="King R."/>
        </authorList>
    </citation>
    <scope>NUCLEOTIDE SEQUENCE</scope>
</reference>
<feature type="compositionally biased region" description="Basic and acidic residues" evidence="1">
    <location>
        <begin position="955"/>
        <end position="964"/>
    </location>
</feature>
<dbReference type="PANTHER" id="PTHR33099:SF7">
    <property type="entry name" value="MYND-TYPE DOMAIN-CONTAINING PROTEIN"/>
    <property type="match status" value="1"/>
</dbReference>
<evidence type="ECO:0000256" key="1">
    <source>
        <dbReference type="SAM" id="MobiDB-lite"/>
    </source>
</evidence>
<feature type="compositionally biased region" description="Acidic residues" evidence="1">
    <location>
        <begin position="1"/>
        <end position="22"/>
    </location>
</feature>
<feature type="region of interest" description="Disordered" evidence="1">
    <location>
        <begin position="943"/>
        <end position="981"/>
    </location>
</feature>
<gene>
    <name evidence="2" type="ORF">BEMITA_LOCUS9177</name>
</gene>
<dbReference type="EMBL" id="OU963866">
    <property type="protein sequence ID" value="CAH0390457.1"/>
    <property type="molecule type" value="Genomic_DNA"/>
</dbReference>
<dbReference type="PANTHER" id="PTHR33099">
    <property type="entry name" value="FE2OG DIOXYGENASE DOMAIN-CONTAINING PROTEIN"/>
    <property type="match status" value="1"/>
</dbReference>
<feature type="region of interest" description="Disordered" evidence="1">
    <location>
        <begin position="1"/>
        <end position="40"/>
    </location>
</feature>
<sequence>MMWLDEEYAEEEIDSEYDDVESDGDKGSEEDTSYLERHQKRSEDDLRSKIWSILEKFKKPVAFAFSAVNPSLPNPGLQILQHEVIGLPLSTHDAKIIISQASPSPFGMGEETLVDESVRKCWELNPAQFTLENPEWTEAMKTMVDSVSSGLGIEGGEEKIVAELNKLLLYEPGAFFKKHKDSEKAPAMFGTLVVCLPSAHKGGKLVLTHGDEKYEFETAGSSRFSTSFAGWYADITHEILPVTSGYRLMLTYNLIWRTDLKIPSYDMACGQAQKLCMLLQEYNLQIENEDSKYPAILLHKLSHKYTQANLKFNLLKPQDLSQVQTLSEVSAKLGFHIYLGTLKLKVERDDECSDFEEKSHDLKNLVELNGKLLVQNLECPDDCIIDPSPEGKRKADKEEHHGPTGNEGCPSTYWYYDTVVVLVPPSKQLDFVFQFSTEGKVIEPVFFKLMKTFSENKDKKHMLKQLCMLALKQKPYRNKYELNMNNEYSKTVLPFYQQAAATALDLGCLKLFDEACTKTKNEILLILDIPHRLGRLAADKGLATVKDQLMKGVCFASTIEKKVKFLESVSEGFEAALQDPSTSERANLKKWAGEALFESVSHFEMNTKADCISLVNLYKTVDWSLFASKTMPVMMKAVPVVRINFINEFMSTLQLKLTKEQSSFIGSIIDSIWTKFDFQSIQTESATAGKKIALTESELNTFLKNIVKIFSSDYQETTIIPAMLKSIPNASKKCSEQFVSLAHKILKNKLSTFKLSAKVVAPPASHKCLIQALLTKFLKENVGCEPQAPSNWSLPPRSSCSCPDCTVINKFLQDATKQSLDFPCAERRRCHLYQNFTKHKKDVETTHEQDFDVGTIRTGSPFIWRITKHQDGYETRKSEWLRKVEATKRTLSILRKDELVNSKLETYLQPYHDSIMMVSIKDLPDLKSLVALPKIPEASHIVPHSLQNSTVQPSRKREGSKVEASEGQTIKRPKPGVDPLS</sequence>
<dbReference type="KEGG" id="btab:109037434"/>
<organism evidence="2 3">
    <name type="scientific">Bemisia tabaci</name>
    <name type="common">Sweetpotato whitefly</name>
    <name type="synonym">Aleurodes tabaci</name>
    <dbReference type="NCBI Taxonomy" id="7038"/>
    <lineage>
        <taxon>Eukaryota</taxon>
        <taxon>Metazoa</taxon>
        <taxon>Ecdysozoa</taxon>
        <taxon>Arthropoda</taxon>
        <taxon>Hexapoda</taxon>
        <taxon>Insecta</taxon>
        <taxon>Pterygota</taxon>
        <taxon>Neoptera</taxon>
        <taxon>Paraneoptera</taxon>
        <taxon>Hemiptera</taxon>
        <taxon>Sternorrhyncha</taxon>
        <taxon>Aleyrodoidea</taxon>
        <taxon>Aleyrodidae</taxon>
        <taxon>Aleyrodinae</taxon>
        <taxon>Bemisia</taxon>
    </lineage>
</organism>
<feature type="compositionally biased region" description="Basic and acidic residues" evidence="1">
    <location>
        <begin position="23"/>
        <end position="40"/>
    </location>
</feature>